<reference evidence="1" key="1">
    <citation type="journal article" date="2021" name="Proc. Natl. Acad. Sci. U.S.A.">
        <title>A Catalog of Tens of Thousands of Viruses from Human Metagenomes Reveals Hidden Associations with Chronic Diseases.</title>
        <authorList>
            <person name="Tisza M.J."/>
            <person name="Buck C.B."/>
        </authorList>
    </citation>
    <scope>NUCLEOTIDE SEQUENCE</scope>
    <source>
        <strain evidence="1">Cttxo15</strain>
    </source>
</reference>
<proteinExistence type="predicted"/>
<organism evidence="1">
    <name type="scientific">Podoviridae sp. cttxo15</name>
    <dbReference type="NCBI Taxonomy" id="2826584"/>
    <lineage>
        <taxon>Viruses</taxon>
        <taxon>Duplodnaviria</taxon>
        <taxon>Heunggongvirae</taxon>
        <taxon>Uroviricota</taxon>
        <taxon>Caudoviricetes</taxon>
    </lineage>
</organism>
<accession>A0A8S5N2Z5</accession>
<evidence type="ECO:0000313" key="1">
    <source>
        <dbReference type="EMBL" id="DAD88515.1"/>
    </source>
</evidence>
<protein>
    <submittedName>
        <fullName evidence="1">Uncharacterized protein</fullName>
    </submittedName>
</protein>
<dbReference type="EMBL" id="BK015041">
    <property type="protein sequence ID" value="DAD88515.1"/>
    <property type="molecule type" value="Genomic_DNA"/>
</dbReference>
<sequence length="52" mass="5508">MVGLFRIAFTGIKEIIIGVIEPAYLAINTIGEARSGGISAIRSRFSKLGADI</sequence>
<name>A0A8S5N2Z5_9CAUD</name>